<dbReference type="AlphaFoldDB" id="X0YB56"/>
<gene>
    <name evidence="1" type="ORF">S01H1_76121</name>
</gene>
<sequence length="61" mass="7230">TYNQRQTLFQLRQRLTVQLIEQSPWERIAATLADISQTMGFSQKNVDEKFRHELVVPAIRE</sequence>
<comment type="caution">
    <text evidence="1">The sequence shown here is derived from an EMBL/GenBank/DDBJ whole genome shotgun (WGS) entry which is preliminary data.</text>
</comment>
<proteinExistence type="predicted"/>
<organism evidence="1">
    <name type="scientific">marine sediment metagenome</name>
    <dbReference type="NCBI Taxonomy" id="412755"/>
    <lineage>
        <taxon>unclassified sequences</taxon>
        <taxon>metagenomes</taxon>
        <taxon>ecological metagenomes</taxon>
    </lineage>
</organism>
<feature type="non-terminal residue" evidence="1">
    <location>
        <position position="1"/>
    </location>
</feature>
<name>X0YB56_9ZZZZ</name>
<dbReference type="EMBL" id="BARS01051067">
    <property type="protein sequence ID" value="GAG53090.1"/>
    <property type="molecule type" value="Genomic_DNA"/>
</dbReference>
<reference evidence="1" key="1">
    <citation type="journal article" date="2014" name="Front. Microbiol.">
        <title>High frequency of phylogenetically diverse reductive dehalogenase-homologous genes in deep subseafloor sedimentary metagenomes.</title>
        <authorList>
            <person name="Kawai M."/>
            <person name="Futagami T."/>
            <person name="Toyoda A."/>
            <person name="Takaki Y."/>
            <person name="Nishi S."/>
            <person name="Hori S."/>
            <person name="Arai W."/>
            <person name="Tsubouchi T."/>
            <person name="Morono Y."/>
            <person name="Uchiyama I."/>
            <person name="Ito T."/>
            <person name="Fujiyama A."/>
            <person name="Inagaki F."/>
            <person name="Takami H."/>
        </authorList>
    </citation>
    <scope>NUCLEOTIDE SEQUENCE</scope>
    <source>
        <strain evidence="1">Expedition CK06-06</strain>
    </source>
</reference>
<evidence type="ECO:0000313" key="1">
    <source>
        <dbReference type="EMBL" id="GAG53090.1"/>
    </source>
</evidence>
<protein>
    <submittedName>
        <fullName evidence="1">Uncharacterized protein</fullName>
    </submittedName>
</protein>
<accession>X0YB56</accession>